<sequence length="73" mass="8648">MIKDIGEMQQIEDFLNLRRNEQFNNSEVLSLIDWHTTIRLLKKTSEITSFDDHNLTSFKVKLRAEELPTLDNL</sequence>
<protein>
    <submittedName>
        <fullName evidence="1">Uncharacterized protein</fullName>
    </submittedName>
</protein>
<feature type="non-terminal residue" evidence="1">
    <location>
        <position position="73"/>
    </location>
</feature>
<proteinExistence type="predicted"/>
<accession>A0A2N1P2D0</accession>
<reference evidence="1 2" key="2">
    <citation type="submission" date="2017-10" db="EMBL/GenBank/DDBJ databases">
        <title>Extensive intraspecific genome diversity in a model arbuscular mycorrhizal fungus.</title>
        <authorList>
            <person name="Chen E.C.H."/>
            <person name="Morin E."/>
            <person name="Baudet D."/>
            <person name="Noel J."/>
            <person name="Ndikumana S."/>
            <person name="Charron P."/>
            <person name="St-Onge C."/>
            <person name="Giorgi J."/>
            <person name="Grigoriev I.V."/>
            <person name="Roux C."/>
            <person name="Martin F.M."/>
            <person name="Corradi N."/>
        </authorList>
    </citation>
    <scope>NUCLEOTIDE SEQUENCE [LARGE SCALE GENOMIC DNA]</scope>
    <source>
        <strain evidence="1 2">C2</strain>
    </source>
</reference>
<comment type="caution">
    <text evidence="1">The sequence shown here is derived from an EMBL/GenBank/DDBJ whole genome shotgun (WGS) entry which is preliminary data.</text>
</comment>
<organism evidence="1 2">
    <name type="scientific">Rhizophagus irregularis</name>
    <dbReference type="NCBI Taxonomy" id="588596"/>
    <lineage>
        <taxon>Eukaryota</taxon>
        <taxon>Fungi</taxon>
        <taxon>Fungi incertae sedis</taxon>
        <taxon>Mucoromycota</taxon>
        <taxon>Glomeromycotina</taxon>
        <taxon>Glomeromycetes</taxon>
        <taxon>Glomerales</taxon>
        <taxon>Glomeraceae</taxon>
        <taxon>Rhizophagus</taxon>
    </lineage>
</organism>
<dbReference type="EMBL" id="LLXL01000017">
    <property type="protein sequence ID" value="PKK80328.1"/>
    <property type="molecule type" value="Genomic_DNA"/>
</dbReference>
<gene>
    <name evidence="1" type="ORF">RhiirC2_724805</name>
</gene>
<evidence type="ECO:0000313" key="1">
    <source>
        <dbReference type="EMBL" id="PKK80328.1"/>
    </source>
</evidence>
<evidence type="ECO:0000313" key="2">
    <source>
        <dbReference type="Proteomes" id="UP000233469"/>
    </source>
</evidence>
<name>A0A2N1P2D0_9GLOM</name>
<dbReference type="Proteomes" id="UP000233469">
    <property type="component" value="Unassembled WGS sequence"/>
</dbReference>
<reference evidence="1 2" key="1">
    <citation type="submission" date="2016-04" db="EMBL/GenBank/DDBJ databases">
        <title>Genome analyses suggest a sexual origin of heterokaryosis in a supposedly ancient asexual fungus.</title>
        <authorList>
            <person name="Ropars J."/>
            <person name="Sedzielewska K."/>
            <person name="Noel J."/>
            <person name="Charron P."/>
            <person name="Farinelli L."/>
            <person name="Marton T."/>
            <person name="Kruger M."/>
            <person name="Pelin A."/>
            <person name="Brachmann A."/>
            <person name="Corradi N."/>
        </authorList>
    </citation>
    <scope>NUCLEOTIDE SEQUENCE [LARGE SCALE GENOMIC DNA]</scope>
    <source>
        <strain evidence="1 2">C2</strain>
    </source>
</reference>
<dbReference type="AlphaFoldDB" id="A0A2N1P2D0"/>